<feature type="region of interest" description="Disordered" evidence="1">
    <location>
        <begin position="110"/>
        <end position="133"/>
    </location>
</feature>
<organism evidence="4 5">
    <name type="scientific">Stutzerimonas stutzeri KOS6</name>
    <dbReference type="NCBI Taxonomy" id="1218352"/>
    <lineage>
        <taxon>Bacteria</taxon>
        <taxon>Pseudomonadati</taxon>
        <taxon>Pseudomonadota</taxon>
        <taxon>Gammaproteobacteria</taxon>
        <taxon>Pseudomonadales</taxon>
        <taxon>Pseudomonadaceae</taxon>
        <taxon>Stutzerimonas</taxon>
    </lineage>
</organism>
<comment type="caution">
    <text evidence="4">The sequence shown here is derived from an EMBL/GenBank/DDBJ whole genome shotgun (WGS) entry which is preliminary data.</text>
</comment>
<feature type="chain" id="PRO_5001601876" description="DUF4124 domain-containing protein" evidence="2">
    <location>
        <begin position="20"/>
        <end position="161"/>
    </location>
</feature>
<dbReference type="RefSeq" id="WP_003292033.1">
    <property type="nucleotide sequence ID" value="NZ_KK020677.1"/>
</dbReference>
<evidence type="ECO:0000259" key="3">
    <source>
        <dbReference type="Pfam" id="PF13511"/>
    </source>
</evidence>
<feature type="domain" description="DUF4124" evidence="3">
    <location>
        <begin position="10"/>
        <end position="57"/>
    </location>
</feature>
<dbReference type="eggNOG" id="ENOG502ZEN1">
    <property type="taxonomic scope" value="Bacteria"/>
</dbReference>
<dbReference type="HOGENOM" id="CLU_139777_0_0_6"/>
<dbReference type="OrthoDB" id="7031901at2"/>
<evidence type="ECO:0000313" key="4">
    <source>
        <dbReference type="EMBL" id="EWC39790.1"/>
    </source>
</evidence>
<feature type="signal peptide" evidence="2">
    <location>
        <begin position="1"/>
        <end position="19"/>
    </location>
</feature>
<feature type="region of interest" description="Disordered" evidence="1">
    <location>
        <begin position="34"/>
        <end position="77"/>
    </location>
</feature>
<proteinExistence type="predicted"/>
<feature type="compositionally biased region" description="Basic and acidic residues" evidence="1">
    <location>
        <begin position="68"/>
        <end position="77"/>
    </location>
</feature>
<sequence>MKAMAICTSLLLLANPAFSANVFRCIDPSGHVTFSQQGCPEEQHQQRQRATNPTPSSGKAVPMAPSRTKGDASRQADNELAIVAEKDDGCGNRVTGSARRSAIIGKRVRPGMTRNDVESALGRPESITSNNGRQRLRFRDSSGQVRTVSFDENGCVLGGRK</sequence>
<protein>
    <recommendedName>
        <fullName evidence="3">DUF4124 domain-containing protein</fullName>
    </recommendedName>
</protein>
<dbReference type="InterPro" id="IPR025392">
    <property type="entry name" value="DUF4124"/>
</dbReference>
<dbReference type="EMBL" id="AMCZ02000030">
    <property type="protein sequence ID" value="EWC39790.1"/>
    <property type="molecule type" value="Genomic_DNA"/>
</dbReference>
<dbReference type="Proteomes" id="UP000026923">
    <property type="component" value="Unassembled WGS sequence"/>
</dbReference>
<evidence type="ECO:0000256" key="2">
    <source>
        <dbReference type="SAM" id="SignalP"/>
    </source>
</evidence>
<dbReference type="Pfam" id="PF13511">
    <property type="entry name" value="DUF4124"/>
    <property type="match status" value="1"/>
</dbReference>
<reference evidence="4 5" key="1">
    <citation type="journal article" date="2013" name="Genome Announc.">
        <title>Draft Genome of the Nitrogen-Fixing Bacterium Pseudomonas stutzeri Strain KOS6 Isolated from Industrial Hydrocarbon Sludge.</title>
        <authorList>
            <person name="Grigoryeva T.V."/>
            <person name="Laikov A.V."/>
            <person name="Naumova R.P."/>
            <person name="Manolov A.I."/>
            <person name="Larin A.K."/>
            <person name="Karpova I.Y."/>
            <person name="Semashko T.A."/>
            <person name="Alexeev D.G."/>
            <person name="Kostryukova E.S."/>
            <person name="Muller R."/>
            <person name="Govorun V.M."/>
        </authorList>
    </citation>
    <scope>NUCLEOTIDE SEQUENCE [LARGE SCALE GENOMIC DNA]</scope>
    <source>
        <strain evidence="4 5">KOS6</strain>
    </source>
</reference>
<name>A0A061JN83_STUST</name>
<accession>A0A061JN83</accession>
<evidence type="ECO:0000313" key="5">
    <source>
        <dbReference type="Proteomes" id="UP000026923"/>
    </source>
</evidence>
<dbReference type="AlphaFoldDB" id="A0A061JN83"/>
<feature type="compositionally biased region" description="Polar residues" evidence="1">
    <location>
        <begin position="48"/>
        <end position="57"/>
    </location>
</feature>
<gene>
    <name evidence="4" type="ORF">B597_018240</name>
</gene>
<evidence type="ECO:0000256" key="1">
    <source>
        <dbReference type="SAM" id="MobiDB-lite"/>
    </source>
</evidence>
<keyword evidence="2" id="KW-0732">Signal</keyword>